<dbReference type="EMBL" id="CP012673">
    <property type="protein sequence ID" value="AUX43648.1"/>
    <property type="molecule type" value="Genomic_DNA"/>
</dbReference>
<evidence type="ECO:0000313" key="1">
    <source>
        <dbReference type="EMBL" id="AUX43648.1"/>
    </source>
</evidence>
<accession>A0A2L0EWG9</accession>
<dbReference type="RefSeq" id="WP_104982299.1">
    <property type="nucleotide sequence ID" value="NZ_CP012673.1"/>
</dbReference>
<gene>
    <name evidence="1" type="ORF">SOCE26_051000</name>
</gene>
<dbReference type="OrthoDB" id="6398356at2"/>
<dbReference type="AlphaFoldDB" id="A0A2L0EWG9"/>
<sequence length="335" mass="37838">MKRDLKGYEPIEDFTCEGRQRLVEERGEEIRFLLEAAFEAFLDAEPYVNLAAFGFRGDEQVFEAVEWAITRFATGNIDPTKLRNGSRSFRLFTEVRFWLSQKVGLPGFRHILAAAKRPRSATPPEELPAAQAEPDAEVLDFGRALAGALPSFRERTCADLVGYWLEGTKRLRRDWFGWRERGELSEAAERRSKKQRSIHTHDAMFRFLCCFLQLVPAASSAAADLALEITSLSGCPDRPPYRVPDRDVCGELARFGVRGPRQVSVLRKQGAGSFLHRCLDRARADIDTVRGLLTSELTRKSLSLTTLHALEIEGDMALRARIDEVRSGADQEEYT</sequence>
<organism evidence="1 2">
    <name type="scientific">Sorangium cellulosum</name>
    <name type="common">Polyangium cellulosum</name>
    <dbReference type="NCBI Taxonomy" id="56"/>
    <lineage>
        <taxon>Bacteria</taxon>
        <taxon>Pseudomonadati</taxon>
        <taxon>Myxococcota</taxon>
        <taxon>Polyangia</taxon>
        <taxon>Polyangiales</taxon>
        <taxon>Polyangiaceae</taxon>
        <taxon>Sorangium</taxon>
    </lineage>
</organism>
<protein>
    <submittedName>
        <fullName evidence="1">Uncharacterized protein</fullName>
    </submittedName>
</protein>
<proteinExistence type="predicted"/>
<evidence type="ECO:0000313" key="2">
    <source>
        <dbReference type="Proteomes" id="UP000238348"/>
    </source>
</evidence>
<reference evidence="1 2" key="1">
    <citation type="submission" date="2015-09" db="EMBL/GenBank/DDBJ databases">
        <title>Sorangium comparison.</title>
        <authorList>
            <person name="Zaburannyi N."/>
            <person name="Bunk B."/>
            <person name="Overmann J."/>
            <person name="Mueller R."/>
        </authorList>
    </citation>
    <scope>NUCLEOTIDE SEQUENCE [LARGE SCALE GENOMIC DNA]</scope>
    <source>
        <strain evidence="1 2">So ce26</strain>
    </source>
</reference>
<dbReference type="Proteomes" id="UP000238348">
    <property type="component" value="Chromosome"/>
</dbReference>
<name>A0A2L0EWG9_SORCE</name>